<dbReference type="RefSeq" id="WP_186900677.1">
    <property type="nucleotide sequence ID" value="NZ_JACOOT010000002.1"/>
</dbReference>
<dbReference type="PROSITE" id="PS51482">
    <property type="entry name" value="DEGV"/>
    <property type="match status" value="1"/>
</dbReference>
<dbReference type="Pfam" id="PF02645">
    <property type="entry name" value="DegV"/>
    <property type="match status" value="1"/>
</dbReference>
<evidence type="ECO:0000313" key="2">
    <source>
        <dbReference type="EMBL" id="MBC5649591.1"/>
    </source>
</evidence>
<evidence type="ECO:0000313" key="3">
    <source>
        <dbReference type="Proteomes" id="UP000652847"/>
    </source>
</evidence>
<dbReference type="AlphaFoldDB" id="A0A8I0AGG1"/>
<dbReference type="SUPFAM" id="SSF82549">
    <property type="entry name" value="DAK1/DegV-like"/>
    <property type="match status" value="1"/>
</dbReference>
<reference evidence="2 3" key="1">
    <citation type="submission" date="2020-08" db="EMBL/GenBank/DDBJ databases">
        <title>Genome public.</title>
        <authorList>
            <person name="Liu C."/>
            <person name="Sun Q."/>
        </authorList>
    </citation>
    <scope>NUCLEOTIDE SEQUENCE [LARGE SCALE GENOMIC DNA]</scope>
    <source>
        <strain evidence="2 3">BX17</strain>
    </source>
</reference>
<proteinExistence type="predicted"/>
<dbReference type="PANTHER" id="PTHR33434">
    <property type="entry name" value="DEGV DOMAIN-CONTAINING PROTEIN DR_1986-RELATED"/>
    <property type="match status" value="1"/>
</dbReference>
<dbReference type="InterPro" id="IPR043168">
    <property type="entry name" value="DegV_C"/>
</dbReference>
<dbReference type="PANTHER" id="PTHR33434:SF2">
    <property type="entry name" value="FATTY ACID-BINDING PROTEIN TM_1468"/>
    <property type="match status" value="1"/>
</dbReference>
<dbReference type="Gene3D" id="2.20.28.50">
    <property type="entry name" value="degv family protein"/>
    <property type="match status" value="1"/>
</dbReference>
<dbReference type="NCBIfam" id="TIGR00762">
    <property type="entry name" value="DegV"/>
    <property type="match status" value="1"/>
</dbReference>
<comment type="caution">
    <text evidence="2">The sequence shown here is derived from an EMBL/GenBank/DDBJ whole genome shotgun (WGS) entry which is preliminary data.</text>
</comment>
<dbReference type="GO" id="GO:0008289">
    <property type="term" value="F:lipid binding"/>
    <property type="evidence" value="ECO:0007669"/>
    <property type="project" value="UniProtKB-KW"/>
</dbReference>
<dbReference type="Gene3D" id="3.40.50.10440">
    <property type="entry name" value="Dihydroxyacetone kinase, domain 1"/>
    <property type="match status" value="1"/>
</dbReference>
<dbReference type="Gene3D" id="3.30.1180.10">
    <property type="match status" value="1"/>
</dbReference>
<keyword evidence="3" id="KW-1185">Reference proteome</keyword>
<dbReference type="InterPro" id="IPR050270">
    <property type="entry name" value="DegV_domain_contain"/>
</dbReference>
<sequence>MSEYVIITDTSADIPASVLDKGQIHLIPMVYQLNGEEHPHKDPGSWDSKAFYDQLRNGGTGSTSQISPAVYTDYFEPFLKEGKDILYISLSGGLTSTWQSSHLAATDLMEEYPERKISCVDSLAATGGQGILVILAAQNQEKGMSLEENTAWLEENRLHICHWFTVDDLDFLKRGGRISPTIAWIGGKLKIKPVLRIAEDGTLAIPEKVRGSKAAMNTIVSKYVSSGLNEVHPYVFLCHGDALEQAEKAKAAILEAVPGAQVTIMPMSPIIGIHTGPGVQAVIYFGNNR</sequence>
<accession>A0A8I0AGG1</accession>
<organism evidence="2 3">
    <name type="scientific">Blautia segnis</name>
    <dbReference type="NCBI Taxonomy" id="2763030"/>
    <lineage>
        <taxon>Bacteria</taxon>
        <taxon>Bacillati</taxon>
        <taxon>Bacillota</taxon>
        <taxon>Clostridia</taxon>
        <taxon>Lachnospirales</taxon>
        <taxon>Lachnospiraceae</taxon>
        <taxon>Blautia</taxon>
    </lineage>
</organism>
<protein>
    <submittedName>
        <fullName evidence="2">DegV family protein</fullName>
    </submittedName>
</protein>
<keyword evidence="1" id="KW-0446">Lipid-binding</keyword>
<dbReference type="InterPro" id="IPR003797">
    <property type="entry name" value="DegV"/>
</dbReference>
<dbReference type="Proteomes" id="UP000652847">
    <property type="component" value="Unassembled WGS sequence"/>
</dbReference>
<dbReference type="EMBL" id="JACOOT010000002">
    <property type="protein sequence ID" value="MBC5649591.1"/>
    <property type="molecule type" value="Genomic_DNA"/>
</dbReference>
<name>A0A8I0AGG1_9FIRM</name>
<evidence type="ECO:0000256" key="1">
    <source>
        <dbReference type="ARBA" id="ARBA00023121"/>
    </source>
</evidence>
<gene>
    <name evidence="2" type="ORF">H8S54_00245</name>
</gene>